<dbReference type="Proteomes" id="UP000019116">
    <property type="component" value="Chromosome 1A"/>
</dbReference>
<dbReference type="InterPro" id="IPR053253">
    <property type="entry name" value="Sex_diff_modulator"/>
</dbReference>
<reference evidence="2" key="1">
    <citation type="submission" date="2018-08" db="EMBL/GenBank/DDBJ databases">
        <authorList>
            <person name="Rossello M."/>
        </authorList>
    </citation>
    <scope>NUCLEOTIDE SEQUENCE [LARGE SCALE GENOMIC DNA]</scope>
    <source>
        <strain evidence="2">cv. Chinese Spring</strain>
    </source>
</reference>
<evidence type="ECO:0000256" key="1">
    <source>
        <dbReference type="SAM" id="MobiDB-lite"/>
    </source>
</evidence>
<dbReference type="STRING" id="4565.A0A3B5XTW8"/>
<organism evidence="2">
    <name type="scientific">Triticum aestivum</name>
    <name type="common">Wheat</name>
    <dbReference type="NCBI Taxonomy" id="4565"/>
    <lineage>
        <taxon>Eukaryota</taxon>
        <taxon>Viridiplantae</taxon>
        <taxon>Streptophyta</taxon>
        <taxon>Embryophyta</taxon>
        <taxon>Tracheophyta</taxon>
        <taxon>Spermatophyta</taxon>
        <taxon>Magnoliopsida</taxon>
        <taxon>Liliopsida</taxon>
        <taxon>Poales</taxon>
        <taxon>Poaceae</taxon>
        <taxon>BOP clade</taxon>
        <taxon>Pooideae</taxon>
        <taxon>Triticodae</taxon>
        <taxon>Triticeae</taxon>
        <taxon>Triticinae</taxon>
        <taxon>Triticum</taxon>
    </lineage>
</organism>
<sequence>MQFGIARSDIHVSVFEPGDFLIRFSDRRVRNTALSDTATLHFGRAVMRLSAWSRRVGATLIRLPYKIRVCLEGPPRHAWSIEGVKQLFPPPAIVDHIEEETYSDEESACCCAWVWVQDATKTATMGSLTVEEPPDQSSADFHRQLMEGSSNGAATRSSPVNLLVYPVLIHLDRVYDYTVQPKIDSGRSSISDISGIPSDDDGSLVYDDCAKWHYRWTLRFEDGTFPALRTGRRPVHSHLNFGDRDGCGGSSGSNDRGRPGGGGPSRASGRRSSDGGHRDNADDSFMRDSSSGDPGWQRRLCAPKGAPVNVAIDDGAGRQHAHASIHVEGHLLHCPGEAALPVGLRAGLPDDLALLDAATPGMQIGNLVPTPLPDGQSAVAIPMSPVGTGVLPPSNPGMDDRALHAREAPSGLAPVNSTIDPEVSDPCIAVGNQARQSSLQPTNEAQRSLGWPLLQPTSEAQGSLAPVMEDLISFGPPEIATSPKEIQLQCFVNSFTLLCPTPVLPTPPPTPLPQKHTLTDDQCPSGRLAGKPNYRLNSLTKAQSVLLKKNGQLPNDESPTTEANLQKYKDLYKRPVSSEFIAAVTSLVSSTGKPSSCAAASKAPRASAPGPAVQ</sequence>
<dbReference type="PANTHER" id="PTHR33087:SF40">
    <property type="entry name" value="GENOME ASSEMBLY, CHROMOSOME: II"/>
    <property type="match status" value="1"/>
</dbReference>
<proteinExistence type="predicted"/>
<dbReference type="EnsemblPlants" id="TraesCS1A02G037000.1">
    <property type="protein sequence ID" value="TraesCS1A02G037000.1.cds1"/>
    <property type="gene ID" value="TraesCS1A02G037000"/>
</dbReference>
<feature type="region of interest" description="Disordered" evidence="1">
    <location>
        <begin position="589"/>
        <end position="614"/>
    </location>
</feature>
<reference evidence="2" key="2">
    <citation type="submission" date="2018-10" db="UniProtKB">
        <authorList>
            <consortium name="EnsemblPlants"/>
        </authorList>
    </citation>
    <scope>IDENTIFICATION</scope>
</reference>
<accession>A0A3B5XTW8</accession>
<evidence type="ECO:0000313" key="3">
    <source>
        <dbReference type="Proteomes" id="UP000019116"/>
    </source>
</evidence>
<dbReference type="Gramene" id="TraesCLE_scaffold_001061_01G000200.1">
    <property type="protein sequence ID" value="TraesCLE_scaffold_001061_01G000200.1"/>
    <property type="gene ID" value="TraesCLE_scaffold_001061_01G000200"/>
</dbReference>
<name>A0A3B5XTW8_WHEAT</name>
<dbReference type="Gramene" id="TraesCS1A02G037000.1">
    <property type="protein sequence ID" value="TraesCS1A02G037000.1.cds1"/>
    <property type="gene ID" value="TraesCS1A02G037000"/>
</dbReference>
<feature type="compositionally biased region" description="Low complexity" evidence="1">
    <location>
        <begin position="594"/>
        <end position="614"/>
    </location>
</feature>
<protein>
    <recommendedName>
        <fullName evidence="4">DUF4283 domain-containing protein</fullName>
    </recommendedName>
</protein>
<dbReference type="Gramene" id="TraesCAD_scaffold_008246_01G001300.1">
    <property type="protein sequence ID" value="TraesCAD_scaffold_008246_01G001300.1"/>
    <property type="gene ID" value="TraesCAD_scaffold_008246_01G001300"/>
</dbReference>
<dbReference type="PANTHER" id="PTHR33087">
    <property type="entry name" value="OS07G0539200 PROTEIN"/>
    <property type="match status" value="1"/>
</dbReference>
<keyword evidence="3" id="KW-1185">Reference proteome</keyword>
<feature type="region of interest" description="Disordered" evidence="1">
    <location>
        <begin position="507"/>
        <end position="529"/>
    </location>
</feature>
<dbReference type="Gramene" id="TraesCS1A03G0088200.1">
    <property type="protein sequence ID" value="TraesCS1A03G0088200.1.CDS1"/>
    <property type="gene ID" value="TraesCS1A03G0088200"/>
</dbReference>
<dbReference type="OrthoDB" id="688827at2759"/>
<dbReference type="AlphaFoldDB" id="A0A3B5XTW8"/>
<evidence type="ECO:0008006" key="4">
    <source>
        <dbReference type="Google" id="ProtNLM"/>
    </source>
</evidence>
<feature type="compositionally biased region" description="Basic and acidic residues" evidence="1">
    <location>
        <begin position="271"/>
        <end position="286"/>
    </location>
</feature>
<feature type="region of interest" description="Disordered" evidence="1">
    <location>
        <begin position="227"/>
        <end position="301"/>
    </location>
</feature>
<evidence type="ECO:0000313" key="2">
    <source>
        <dbReference type="EnsemblPlants" id="TraesCS1A02G037000.1.cds1"/>
    </source>
</evidence>